<keyword evidence="3" id="KW-1185">Reference proteome</keyword>
<proteinExistence type="predicted"/>
<dbReference type="InterPro" id="IPR013783">
    <property type="entry name" value="Ig-like_fold"/>
</dbReference>
<gene>
    <name evidence="2" type="ORF">J0A65_11235</name>
</gene>
<protein>
    <submittedName>
        <fullName evidence="2">Uncharacterized protein</fullName>
    </submittedName>
</protein>
<accession>A0ABS3CTJ2</accession>
<comment type="caution">
    <text evidence="2">The sequence shown here is derived from an EMBL/GenBank/DDBJ whole genome shotgun (WGS) entry which is preliminary data.</text>
</comment>
<dbReference type="RefSeq" id="WP_206594274.1">
    <property type="nucleotide sequence ID" value="NZ_JAFKCS010000009.1"/>
</dbReference>
<evidence type="ECO:0000256" key="1">
    <source>
        <dbReference type="SAM" id="SignalP"/>
    </source>
</evidence>
<name>A0ABS3CTJ2_9ALTE</name>
<evidence type="ECO:0000313" key="2">
    <source>
        <dbReference type="EMBL" id="MBN7820442.1"/>
    </source>
</evidence>
<reference evidence="2 3" key="1">
    <citation type="submission" date="2021-03" db="EMBL/GenBank/DDBJ databases">
        <title>novel species isolated from a fishpond in China.</title>
        <authorList>
            <person name="Lu H."/>
            <person name="Cai Z."/>
        </authorList>
    </citation>
    <scope>NUCLEOTIDE SEQUENCE [LARGE SCALE GENOMIC DNA]</scope>
    <source>
        <strain evidence="2 3">Y57</strain>
    </source>
</reference>
<organism evidence="2 3">
    <name type="scientific">Bowmanella yangjiangensis</name>
    <dbReference type="NCBI Taxonomy" id="2811230"/>
    <lineage>
        <taxon>Bacteria</taxon>
        <taxon>Pseudomonadati</taxon>
        <taxon>Pseudomonadota</taxon>
        <taxon>Gammaproteobacteria</taxon>
        <taxon>Alteromonadales</taxon>
        <taxon>Alteromonadaceae</taxon>
        <taxon>Bowmanella</taxon>
    </lineage>
</organism>
<sequence>MLNKKILAVAVASAFTMSAQAAITLTDTTADLVTYATETFTSTDLNADGLLPVDGTALDVVTNLGFTVAAGTSKYVRIDLSAGEFAAVPALAGVNVDAGVSSGGDGESFVIFEITGDNGGTPVELPAATVVTLSAADYAISTTATNTVTYALYESAANAVNQTAGTALSTRSEAMTSTASASTGTFTVPGEVTATVGSKFLKFVDPADSSKTVTEIAVGAVDASKLLKTGTFLTPAGAAVVVGDLYTTPQDITFAGDFSFGTWTTDSAADCSNAGTAVTLNSTKTAATAANVALGAVSYLCVDNGTKKQTMNKGSYSATLSAKPKLTNTVGKIVYNTTTVEVPYVTTFSAYNQRVYIVNNGVVPATYSMTFTSENGVVATALGASSGSVPAGEMVALKVTDLVDIAGKTRTSAIIEIEAEDEDVMVSSQTVNLSTGGTDTVVHN</sequence>
<keyword evidence="1" id="KW-0732">Signal</keyword>
<dbReference type="EMBL" id="JAFKCS010000009">
    <property type="protein sequence ID" value="MBN7820442.1"/>
    <property type="molecule type" value="Genomic_DNA"/>
</dbReference>
<dbReference type="Gene3D" id="2.60.40.10">
    <property type="entry name" value="Immunoglobulins"/>
    <property type="match status" value="1"/>
</dbReference>
<feature type="signal peptide" evidence="1">
    <location>
        <begin position="1"/>
        <end position="21"/>
    </location>
</feature>
<evidence type="ECO:0000313" key="3">
    <source>
        <dbReference type="Proteomes" id="UP000663992"/>
    </source>
</evidence>
<feature type="chain" id="PRO_5046897502" evidence="1">
    <location>
        <begin position="22"/>
        <end position="444"/>
    </location>
</feature>
<dbReference type="Proteomes" id="UP000663992">
    <property type="component" value="Unassembled WGS sequence"/>
</dbReference>